<dbReference type="GO" id="GO:0043743">
    <property type="term" value="F:LPPG:FO 2-phospho-L-lactate transferase activity"/>
    <property type="evidence" value="ECO:0007669"/>
    <property type="project" value="InterPro"/>
</dbReference>
<protein>
    <recommendedName>
        <fullName evidence="2">Putative gluconeogenesis factor</fullName>
    </recommendedName>
</protein>
<comment type="similarity">
    <text evidence="2">Belongs to the gluconeogenesis factor family.</text>
</comment>
<dbReference type="PANTHER" id="PTHR30135">
    <property type="entry name" value="UNCHARACTERIZED PROTEIN YVCK-RELATED"/>
    <property type="match status" value="1"/>
</dbReference>
<keyword evidence="1 2" id="KW-0963">Cytoplasm</keyword>
<evidence type="ECO:0000256" key="2">
    <source>
        <dbReference type="HAMAP-Rule" id="MF_00973"/>
    </source>
</evidence>
<dbReference type="CDD" id="cd07187">
    <property type="entry name" value="YvcK_like"/>
    <property type="match status" value="1"/>
</dbReference>
<sequence length="334" mass="35977">MTYVDAAGWMQRGESNNRVVALGGGHGLSATLRALRHITRQLTAVVTVADDGGSSGRLRAEMPILPPGDLRMALASLCEETEWGLTWRDVFQMRLKTSGPMDGHAVGNIVIAGLWQLLDDPVEGLDFVGRLLGAQGRVLPMSTDPLSIEADMNDNGRHYTVKGQSKVAIAPGDVEAVRLSPEEPKVPAAVTDAISEADWVVLGPGSWYTSVIPHLLVPDLHRALVTTEAHRALILNLERQRGETESMTTADHVRAIAQYAPSFKLDVVIADPTTTDDIDDLAEAADALGARVLLRQVRTGDGEAHHDPLRLAAALRDAFDGFLGEVGRSETWLP</sequence>
<dbReference type="AlphaFoldDB" id="A0A6N2TKI3"/>
<organism evidence="3">
    <name type="scientific">Schaalia odontolytica</name>
    <dbReference type="NCBI Taxonomy" id="1660"/>
    <lineage>
        <taxon>Bacteria</taxon>
        <taxon>Bacillati</taxon>
        <taxon>Actinomycetota</taxon>
        <taxon>Actinomycetes</taxon>
        <taxon>Actinomycetales</taxon>
        <taxon>Actinomycetaceae</taxon>
        <taxon>Schaalia</taxon>
    </lineage>
</organism>
<dbReference type="GO" id="GO:0008360">
    <property type="term" value="P:regulation of cell shape"/>
    <property type="evidence" value="ECO:0007669"/>
    <property type="project" value="UniProtKB-UniRule"/>
</dbReference>
<dbReference type="GO" id="GO:0005737">
    <property type="term" value="C:cytoplasm"/>
    <property type="evidence" value="ECO:0007669"/>
    <property type="project" value="UniProtKB-SubCell"/>
</dbReference>
<dbReference type="SUPFAM" id="SSF142338">
    <property type="entry name" value="CofD-like"/>
    <property type="match status" value="1"/>
</dbReference>
<dbReference type="NCBIfam" id="TIGR01826">
    <property type="entry name" value="CofD_related"/>
    <property type="match status" value="1"/>
</dbReference>
<gene>
    <name evidence="3" type="ORF">AOLFYP35_01404</name>
</gene>
<comment type="function">
    <text evidence="2">Required for morphogenesis under gluconeogenic growth conditions.</text>
</comment>
<accession>A0A6N2TKI3</accession>
<dbReference type="Pfam" id="PF01933">
    <property type="entry name" value="CofD"/>
    <property type="match status" value="1"/>
</dbReference>
<dbReference type="EMBL" id="CACRSM010000002">
    <property type="protein sequence ID" value="VYT05917.1"/>
    <property type="molecule type" value="Genomic_DNA"/>
</dbReference>
<dbReference type="Gene3D" id="3.40.50.10680">
    <property type="entry name" value="CofD-like domains"/>
    <property type="match status" value="1"/>
</dbReference>
<dbReference type="InterPro" id="IPR038136">
    <property type="entry name" value="CofD-like_dom_sf"/>
</dbReference>
<proteinExistence type="inferred from homology"/>
<dbReference type="PANTHER" id="PTHR30135:SF3">
    <property type="entry name" value="GLUCONEOGENESIS FACTOR-RELATED"/>
    <property type="match status" value="1"/>
</dbReference>
<comment type="subcellular location">
    <subcellularLocation>
        <location evidence="2">Cytoplasm</location>
    </subcellularLocation>
</comment>
<dbReference type="InterPro" id="IPR010119">
    <property type="entry name" value="Gluconeogen_factor"/>
</dbReference>
<reference evidence="3" key="1">
    <citation type="submission" date="2019-11" db="EMBL/GenBank/DDBJ databases">
        <authorList>
            <person name="Feng L."/>
        </authorList>
    </citation>
    <scope>NUCLEOTIDE SEQUENCE</scope>
    <source>
        <strain evidence="3">AodontolyticusLFYP35</strain>
    </source>
</reference>
<name>A0A6N2TKI3_9ACTO</name>
<evidence type="ECO:0000256" key="1">
    <source>
        <dbReference type="ARBA" id="ARBA00022490"/>
    </source>
</evidence>
<dbReference type="HAMAP" id="MF_00973">
    <property type="entry name" value="Gluconeogen_factor"/>
    <property type="match status" value="1"/>
</dbReference>
<evidence type="ECO:0000313" key="3">
    <source>
        <dbReference type="EMBL" id="VYT05917.1"/>
    </source>
</evidence>
<dbReference type="InterPro" id="IPR002882">
    <property type="entry name" value="CofD"/>
</dbReference>